<proteinExistence type="predicted"/>
<dbReference type="AlphaFoldDB" id="A0A2V4AQ35"/>
<name>A0A2V4AQ35_9PSEU</name>
<gene>
    <name evidence="1" type="ORF">BAY60_19670</name>
</gene>
<protein>
    <submittedName>
        <fullName evidence="1">Uncharacterized protein</fullName>
    </submittedName>
</protein>
<dbReference type="EMBL" id="MASW01000005">
    <property type="protein sequence ID" value="PXY22124.1"/>
    <property type="molecule type" value="Genomic_DNA"/>
</dbReference>
<accession>A0A2V4AQ35</accession>
<sequence length="100" mass="10816">MPAGQQPSPRSRPPREPIRKPGIWAGLVAIVLLGVPWYLPPGVIEPVVLGLPLWTIVAIGSSILLCAYLTWVISAHWNMVEDEEEAAAADAGPVDEERGR</sequence>
<comment type="caution">
    <text evidence="1">The sequence shown here is derived from an EMBL/GenBank/DDBJ whole genome shotgun (WGS) entry which is preliminary data.</text>
</comment>
<organism evidence="1 2">
    <name type="scientific">Prauserella muralis</name>
    <dbReference type="NCBI Taxonomy" id="588067"/>
    <lineage>
        <taxon>Bacteria</taxon>
        <taxon>Bacillati</taxon>
        <taxon>Actinomycetota</taxon>
        <taxon>Actinomycetes</taxon>
        <taxon>Pseudonocardiales</taxon>
        <taxon>Pseudonocardiaceae</taxon>
        <taxon>Prauserella</taxon>
    </lineage>
</organism>
<evidence type="ECO:0000313" key="1">
    <source>
        <dbReference type="EMBL" id="PXY22124.1"/>
    </source>
</evidence>
<dbReference type="OrthoDB" id="2112928at2"/>
<evidence type="ECO:0000313" key="2">
    <source>
        <dbReference type="Proteomes" id="UP000249915"/>
    </source>
</evidence>
<keyword evidence="2" id="KW-1185">Reference proteome</keyword>
<dbReference type="RefSeq" id="WP_112282722.1">
    <property type="nucleotide sequence ID" value="NZ_VIVS01000001.1"/>
</dbReference>
<reference evidence="1 2" key="1">
    <citation type="submission" date="2016-07" db="EMBL/GenBank/DDBJ databases">
        <title>Draft genome sequence of Prauserella muralis DSM 45305, isolated from a mould-covered wall in an indoor environment.</title>
        <authorList>
            <person name="Ruckert C."/>
            <person name="Albersmeier A."/>
            <person name="Jiang C.-L."/>
            <person name="Jiang Y."/>
            <person name="Kalinowski J."/>
            <person name="Schneider O."/>
            <person name="Winkler A."/>
            <person name="Zotchev S.B."/>
        </authorList>
    </citation>
    <scope>NUCLEOTIDE SEQUENCE [LARGE SCALE GENOMIC DNA]</scope>
    <source>
        <strain evidence="1 2">DSM 45305</strain>
    </source>
</reference>
<dbReference type="Proteomes" id="UP000249915">
    <property type="component" value="Unassembled WGS sequence"/>
</dbReference>